<protein>
    <submittedName>
        <fullName evidence="2">Type II secretion system protein</fullName>
    </submittedName>
</protein>
<name>A0ABW1TQE3_9LACO</name>
<accession>A0ABW1TQE3</accession>
<proteinExistence type="predicted"/>
<organism evidence="2 3">
    <name type="scientific">Levilactobacillus tangyuanensis</name>
    <dbReference type="NCBI Taxonomy" id="2486021"/>
    <lineage>
        <taxon>Bacteria</taxon>
        <taxon>Bacillati</taxon>
        <taxon>Bacillota</taxon>
        <taxon>Bacilli</taxon>
        <taxon>Lactobacillales</taxon>
        <taxon>Lactobacillaceae</taxon>
        <taxon>Levilactobacillus</taxon>
    </lineage>
</organism>
<keyword evidence="1" id="KW-0812">Transmembrane</keyword>
<gene>
    <name evidence="2" type="ORF">ACFQET_10160</name>
</gene>
<evidence type="ECO:0000313" key="2">
    <source>
        <dbReference type="EMBL" id="MFC6275840.1"/>
    </source>
</evidence>
<sequence length="142" mass="16149">MIRKNNRGFTLIETTLVLIITISLLRMTVVWGPRQPQVAERAFWPAWQRLWTSGCERALAKGEPLQVRIDSVHRRIVLETREGQGLERLSIPETLKLSHGRPLLVIYPSGGGQSQTLWWVSSASGHRWKQSFQLGGGLFYVS</sequence>
<evidence type="ECO:0000256" key="1">
    <source>
        <dbReference type="SAM" id="Phobius"/>
    </source>
</evidence>
<feature type="transmembrane region" description="Helical" evidence="1">
    <location>
        <begin position="12"/>
        <end position="32"/>
    </location>
</feature>
<keyword evidence="3" id="KW-1185">Reference proteome</keyword>
<comment type="caution">
    <text evidence="2">The sequence shown here is derived from an EMBL/GenBank/DDBJ whole genome shotgun (WGS) entry which is preliminary data.</text>
</comment>
<dbReference type="RefSeq" id="WP_125643128.1">
    <property type="nucleotide sequence ID" value="NZ_JBHSSJ010000018.1"/>
</dbReference>
<keyword evidence="1" id="KW-0472">Membrane</keyword>
<reference evidence="3" key="1">
    <citation type="journal article" date="2019" name="Int. J. Syst. Evol. Microbiol.">
        <title>The Global Catalogue of Microorganisms (GCM) 10K type strain sequencing project: providing services to taxonomists for standard genome sequencing and annotation.</title>
        <authorList>
            <consortium name="The Broad Institute Genomics Platform"/>
            <consortium name="The Broad Institute Genome Sequencing Center for Infectious Disease"/>
            <person name="Wu L."/>
            <person name="Ma J."/>
        </authorList>
    </citation>
    <scope>NUCLEOTIDE SEQUENCE [LARGE SCALE GENOMIC DNA]</scope>
    <source>
        <strain evidence="3">CCM 8907</strain>
    </source>
</reference>
<evidence type="ECO:0000313" key="3">
    <source>
        <dbReference type="Proteomes" id="UP001596191"/>
    </source>
</evidence>
<dbReference type="Proteomes" id="UP001596191">
    <property type="component" value="Unassembled WGS sequence"/>
</dbReference>
<keyword evidence="1" id="KW-1133">Transmembrane helix</keyword>
<dbReference type="EMBL" id="JBHSSJ010000018">
    <property type="protein sequence ID" value="MFC6275840.1"/>
    <property type="molecule type" value="Genomic_DNA"/>
</dbReference>